<protein>
    <submittedName>
        <fullName evidence="1">Uncharacterized protein</fullName>
    </submittedName>
</protein>
<dbReference type="EMBL" id="LR796257">
    <property type="protein sequence ID" value="CAB4132139.1"/>
    <property type="molecule type" value="Genomic_DNA"/>
</dbReference>
<name>A0A6J5LKJ6_9CAUD</name>
<sequence length="229" mass="26570">MRSDIPIPPYPYLPYVFDDKINAIFQGITSYAQDYIDSFNSLNLPIYNSKIGAFLDYVGVNLYGISRPVLPIGNITTIGEINNFSLNELELNVLITKYPNQFYIANDDVYKRVITWHHYKSDGELFNIRYLKRRIMRFLSNGDINQTYQISVSFGQNNQCNIIIYNNGRIDLRPSSVINDGELNSFALNEQRTQQIPFVKFDLAEVFKKCIETGTLEMPWQYQTNVTIE</sequence>
<proteinExistence type="predicted"/>
<accession>A0A6J5LKJ6</accession>
<gene>
    <name evidence="1" type="ORF">UFOVP136_52</name>
</gene>
<organism evidence="1">
    <name type="scientific">uncultured Caudovirales phage</name>
    <dbReference type="NCBI Taxonomy" id="2100421"/>
    <lineage>
        <taxon>Viruses</taxon>
        <taxon>Duplodnaviria</taxon>
        <taxon>Heunggongvirae</taxon>
        <taxon>Uroviricota</taxon>
        <taxon>Caudoviricetes</taxon>
        <taxon>Peduoviridae</taxon>
        <taxon>Maltschvirus</taxon>
        <taxon>Maltschvirus maltsch</taxon>
    </lineage>
</organism>
<reference evidence="1" key="1">
    <citation type="submission" date="2020-04" db="EMBL/GenBank/DDBJ databases">
        <authorList>
            <person name="Chiriac C."/>
            <person name="Salcher M."/>
            <person name="Ghai R."/>
            <person name="Kavagutti S V."/>
        </authorList>
    </citation>
    <scope>NUCLEOTIDE SEQUENCE</scope>
</reference>
<evidence type="ECO:0000313" key="1">
    <source>
        <dbReference type="EMBL" id="CAB4132139.1"/>
    </source>
</evidence>